<dbReference type="GO" id="GO:0046872">
    <property type="term" value="F:metal ion binding"/>
    <property type="evidence" value="ECO:0007669"/>
    <property type="project" value="UniProtKB-KW"/>
</dbReference>
<dbReference type="InterPro" id="IPR023885">
    <property type="entry name" value="4Fe4S-binding_SPASM_dom"/>
</dbReference>
<dbReference type="Pfam" id="PF04055">
    <property type="entry name" value="Radical_SAM"/>
    <property type="match status" value="1"/>
</dbReference>
<evidence type="ECO:0000256" key="3">
    <source>
        <dbReference type="ARBA" id="ARBA00022691"/>
    </source>
</evidence>
<dbReference type="CDD" id="cd01335">
    <property type="entry name" value="Radical_SAM"/>
    <property type="match status" value="1"/>
</dbReference>
<dbReference type="SFLD" id="SFLDS00029">
    <property type="entry name" value="Radical_SAM"/>
    <property type="match status" value="1"/>
</dbReference>
<sequence>MKISRYNTFFPYEDKIIGFNALKNDFIILMPELYEMLKSAIHFKNLDELKDIHEDFYNHLVDKGFIVDIDFDELNEVKRMVQEVDHENEHVFQLTINPTMNCNFKCWYCYETHIRQSKMNVDVISSVGKLMQKIVDEKKDLRAFSINWFGGEPLLYFDTTVVPILEKACEIMNGKGIAFGTGFTTNGFLLNQEKLDKCKKLNVQSFQITLDGHRERHNQVRFVSENRGSYDEIISNIKLAASNGFRVTVRLNISKETLNEGIMRIAADFLDLNMETREKLFFSFHEVWQNEKDLSRDIQDVVKYFREWGFNTSFKATWDFVRESCYADKRNHATINYNGDLFKCTARDFETANREGHIDSEGNLIWNEKYERRMNSKFKNKPCLECRIMPICNGGCSQQAIEHENIDYCVNGFDEEKKTSLIREKFFYAIS</sequence>
<evidence type="ECO:0000256" key="2">
    <source>
        <dbReference type="ARBA" id="ARBA00022485"/>
    </source>
</evidence>
<dbReference type="AlphaFoldDB" id="A0A562TM06"/>
<dbReference type="GO" id="GO:0051539">
    <property type="term" value="F:4 iron, 4 sulfur cluster binding"/>
    <property type="evidence" value="ECO:0007669"/>
    <property type="project" value="UniProtKB-KW"/>
</dbReference>
<dbReference type="Gene3D" id="3.20.20.70">
    <property type="entry name" value="Aldolase class I"/>
    <property type="match status" value="1"/>
</dbReference>
<feature type="domain" description="Radical SAM core" evidence="7">
    <location>
        <begin position="86"/>
        <end position="311"/>
    </location>
</feature>
<evidence type="ECO:0000256" key="6">
    <source>
        <dbReference type="ARBA" id="ARBA00023014"/>
    </source>
</evidence>
<dbReference type="PANTHER" id="PTHR43787:SF3">
    <property type="entry name" value="ARYLSULFATASE REGULATORY PROTEIN"/>
    <property type="match status" value="1"/>
</dbReference>
<dbReference type="UniPathway" id="UPA00782"/>
<evidence type="ECO:0000313" key="8">
    <source>
        <dbReference type="EMBL" id="TWI94577.1"/>
    </source>
</evidence>
<evidence type="ECO:0000256" key="1">
    <source>
        <dbReference type="ARBA" id="ARBA00001966"/>
    </source>
</evidence>
<keyword evidence="2" id="KW-0004">4Fe-4S</keyword>
<keyword evidence="6" id="KW-0411">Iron-sulfur</keyword>
<dbReference type="OrthoDB" id="9808591at2"/>
<dbReference type="InterPro" id="IPR013785">
    <property type="entry name" value="Aldolase_TIM"/>
</dbReference>
<proteinExistence type="predicted"/>
<keyword evidence="9" id="KW-1185">Reference proteome</keyword>
<dbReference type="RefSeq" id="WP_144916508.1">
    <property type="nucleotide sequence ID" value="NZ_VLLI01000019.1"/>
</dbReference>
<dbReference type="SUPFAM" id="SSF102114">
    <property type="entry name" value="Radical SAM enzymes"/>
    <property type="match status" value="1"/>
</dbReference>
<name>A0A562TM06_9SPHI</name>
<dbReference type="InterPro" id="IPR058240">
    <property type="entry name" value="rSAM_sf"/>
</dbReference>
<comment type="caution">
    <text evidence="8">The sequence shown here is derived from an EMBL/GenBank/DDBJ whole genome shotgun (WGS) entry which is preliminary data.</text>
</comment>
<evidence type="ECO:0000256" key="5">
    <source>
        <dbReference type="ARBA" id="ARBA00023004"/>
    </source>
</evidence>
<dbReference type="InterPro" id="IPR007197">
    <property type="entry name" value="rSAM"/>
</dbReference>
<dbReference type="PANTHER" id="PTHR43787">
    <property type="entry name" value="FEMO COFACTOR BIOSYNTHESIS PROTEIN NIFB-RELATED"/>
    <property type="match status" value="1"/>
</dbReference>
<reference evidence="8 9" key="1">
    <citation type="submission" date="2019-07" db="EMBL/GenBank/DDBJ databases">
        <title>Genomic Encyclopedia of Archaeal and Bacterial Type Strains, Phase II (KMG-II): from individual species to whole genera.</title>
        <authorList>
            <person name="Goeker M."/>
        </authorList>
    </citation>
    <scope>NUCLEOTIDE SEQUENCE [LARGE SCALE GENOMIC DNA]</scope>
    <source>
        <strain evidence="8 9">ATCC BAA-1854</strain>
    </source>
</reference>
<comment type="cofactor">
    <cofactor evidence="1">
        <name>[4Fe-4S] cluster</name>
        <dbReference type="ChEBI" id="CHEBI:49883"/>
    </cofactor>
</comment>
<dbReference type="PROSITE" id="PS51918">
    <property type="entry name" value="RADICAL_SAM"/>
    <property type="match status" value="1"/>
</dbReference>
<keyword evidence="4" id="KW-0479">Metal-binding</keyword>
<dbReference type="GO" id="GO:0003824">
    <property type="term" value="F:catalytic activity"/>
    <property type="evidence" value="ECO:0007669"/>
    <property type="project" value="InterPro"/>
</dbReference>
<keyword evidence="3" id="KW-0949">S-adenosyl-L-methionine</keyword>
<gene>
    <name evidence="8" type="ORF">JN11_04687</name>
</gene>
<keyword evidence="5" id="KW-0408">Iron</keyword>
<evidence type="ECO:0000256" key="4">
    <source>
        <dbReference type="ARBA" id="ARBA00022723"/>
    </source>
</evidence>
<organism evidence="8 9">
    <name type="scientific">Mucilaginibacter frigoritolerans</name>
    <dbReference type="NCBI Taxonomy" id="652788"/>
    <lineage>
        <taxon>Bacteria</taxon>
        <taxon>Pseudomonadati</taxon>
        <taxon>Bacteroidota</taxon>
        <taxon>Sphingobacteriia</taxon>
        <taxon>Sphingobacteriales</taxon>
        <taxon>Sphingobacteriaceae</taxon>
        <taxon>Mucilaginibacter</taxon>
    </lineage>
</organism>
<evidence type="ECO:0000259" key="7">
    <source>
        <dbReference type="PROSITE" id="PS51918"/>
    </source>
</evidence>
<dbReference type="SFLD" id="SFLDG01067">
    <property type="entry name" value="SPASM/twitch_domain_containing"/>
    <property type="match status" value="1"/>
</dbReference>
<dbReference type="Proteomes" id="UP000317010">
    <property type="component" value="Unassembled WGS sequence"/>
</dbReference>
<accession>A0A562TM06</accession>
<dbReference type="NCBIfam" id="TIGR04085">
    <property type="entry name" value="rSAM_more_4Fe4S"/>
    <property type="match status" value="1"/>
</dbReference>
<protein>
    <recommendedName>
        <fullName evidence="7">Radical SAM core domain-containing protein</fullName>
    </recommendedName>
</protein>
<dbReference type="EMBL" id="VLLI01000019">
    <property type="protein sequence ID" value="TWI94577.1"/>
    <property type="molecule type" value="Genomic_DNA"/>
</dbReference>
<evidence type="ECO:0000313" key="9">
    <source>
        <dbReference type="Proteomes" id="UP000317010"/>
    </source>
</evidence>